<reference evidence="3" key="1">
    <citation type="submission" date="2016-10" db="EMBL/GenBank/DDBJ databases">
        <authorList>
            <person name="Varghese N."/>
            <person name="Submissions S."/>
        </authorList>
    </citation>
    <scope>NUCLEOTIDE SEQUENCE [LARGE SCALE GENOMIC DNA]</scope>
    <source>
        <strain evidence="3">DSM 22620</strain>
    </source>
</reference>
<dbReference type="PANTHER" id="PTHR30595:SF6">
    <property type="entry name" value="SCHLAFEN ALBA-2 DOMAIN-CONTAINING PROTEIN"/>
    <property type="match status" value="1"/>
</dbReference>
<dbReference type="InterPro" id="IPR007421">
    <property type="entry name" value="Schlafen_AlbA_2_dom"/>
</dbReference>
<evidence type="ECO:0000313" key="2">
    <source>
        <dbReference type="EMBL" id="SDS03354.1"/>
    </source>
</evidence>
<accession>A0A1H1NWN0</accession>
<dbReference type="InterPro" id="IPR038461">
    <property type="entry name" value="Schlafen_AlbA_2_dom_sf"/>
</dbReference>
<protein>
    <submittedName>
        <fullName evidence="2">Predicted transcriptional regulator, contains HTH domain</fullName>
    </submittedName>
</protein>
<dbReference type="AlphaFoldDB" id="A0A1H1NWN0"/>
<sequence>MGTDVDIALLVKELCHHDAETEWIEFKTNNSDAEMIGQRISALANSACRLGIPTAYMVWGVDDKTHDVIGSSFRYRLEKRGNEELENWLHHQLTDNASFEFAEDVVCEKHVTVLMVRAAFYHTVDFERVPYIRVGSYTKKLREYPAIESEVWSRITKSDFESIVAKGGLTLPDALSLLDFPKYFDLLGAPMPQSRDEVAHYLCDDEIILRQDDGRYAVTNLGAILLAKNLKDFPTVARKALRLVQYKGRGRSEILRSKDYEGGYAVEFESAVEMIMALTPSKEDIIGAVRVQTTAYPERAIREILANALIHQDLTVTGSGPVVEVFSDRVDFTNPGTSLVDLMRLVDNPPKSRNQKLASLMRRFRFCEELGTGWDRIISSCEALYLPAPKAVEYEGAGGSVRISLLAYVPYRSMSLRDRVMACYWHACICFTNGEAMTNKSLRCRFGEGGPSSSTVSKLLATAVGDGLIKPVDPETAPRYMRYVPAWA</sequence>
<dbReference type="GeneID" id="78501336"/>
<dbReference type="PANTHER" id="PTHR30595">
    <property type="entry name" value="GLPR-RELATED TRANSCRIPTIONAL REPRESSOR"/>
    <property type="match status" value="1"/>
</dbReference>
<dbReference type="OrthoDB" id="9805115at2"/>
<evidence type="ECO:0000313" key="3">
    <source>
        <dbReference type="Proteomes" id="UP000199480"/>
    </source>
</evidence>
<feature type="domain" description="Schlafen AlbA-2" evidence="1">
    <location>
        <begin position="20"/>
        <end position="141"/>
    </location>
</feature>
<organism evidence="2 3">
    <name type="scientific">Parafannyhessea umbonata</name>
    <dbReference type="NCBI Taxonomy" id="604330"/>
    <lineage>
        <taxon>Bacteria</taxon>
        <taxon>Bacillati</taxon>
        <taxon>Actinomycetota</taxon>
        <taxon>Coriobacteriia</taxon>
        <taxon>Coriobacteriales</taxon>
        <taxon>Atopobiaceae</taxon>
        <taxon>Parafannyhessea</taxon>
    </lineage>
</organism>
<evidence type="ECO:0000259" key="1">
    <source>
        <dbReference type="Pfam" id="PF04326"/>
    </source>
</evidence>
<dbReference type="Gene3D" id="3.30.565.60">
    <property type="match status" value="1"/>
</dbReference>
<dbReference type="Pfam" id="PF04326">
    <property type="entry name" value="SLFN_AlbA_2"/>
    <property type="match status" value="1"/>
</dbReference>
<proteinExistence type="predicted"/>
<dbReference type="Pfam" id="PF13749">
    <property type="entry name" value="HATPase_c_4"/>
    <property type="match status" value="1"/>
</dbReference>
<dbReference type="EMBL" id="LT629759">
    <property type="protein sequence ID" value="SDS03354.1"/>
    <property type="molecule type" value="Genomic_DNA"/>
</dbReference>
<dbReference type="Gene3D" id="3.30.950.30">
    <property type="entry name" value="Schlafen, AAA domain"/>
    <property type="match status" value="1"/>
</dbReference>
<name>A0A1H1NWN0_9ACTN</name>
<gene>
    <name evidence="2" type="ORF">SAMN04489857_2010</name>
</gene>
<dbReference type="InterPro" id="IPR038475">
    <property type="entry name" value="RecG_C_sf"/>
</dbReference>
<dbReference type="Proteomes" id="UP000199480">
    <property type="component" value="Chromosome I"/>
</dbReference>
<dbReference type="RefSeq" id="WP_090863929.1">
    <property type="nucleotide sequence ID" value="NZ_JAQYHA010000033.1"/>
</dbReference>